<keyword evidence="3" id="KW-1185">Reference proteome</keyword>
<evidence type="ECO:0000256" key="1">
    <source>
        <dbReference type="SAM" id="MobiDB-lite"/>
    </source>
</evidence>
<name>A0A4C1VDB3_EUMVA</name>
<feature type="region of interest" description="Disordered" evidence="1">
    <location>
        <begin position="31"/>
        <end position="52"/>
    </location>
</feature>
<accession>A0A4C1VDB3</accession>
<sequence length="90" mass="9901">MTFEFTFLLHKDAARSASHVTHINVYAKTSQTERSPLTTENDKGSQVGDEPRARTLTSVSVRPRFWVLPVPGWHSVPPLSAASALWAPSA</sequence>
<reference evidence="2 3" key="1">
    <citation type="journal article" date="2019" name="Commun. Biol.">
        <title>The bagworm genome reveals a unique fibroin gene that provides high tensile strength.</title>
        <authorList>
            <person name="Kono N."/>
            <person name="Nakamura H."/>
            <person name="Ohtoshi R."/>
            <person name="Tomita M."/>
            <person name="Numata K."/>
            <person name="Arakawa K."/>
        </authorList>
    </citation>
    <scope>NUCLEOTIDE SEQUENCE [LARGE SCALE GENOMIC DNA]</scope>
</reference>
<dbReference type="Proteomes" id="UP000299102">
    <property type="component" value="Unassembled WGS sequence"/>
</dbReference>
<dbReference type="AlphaFoldDB" id="A0A4C1VDB3"/>
<evidence type="ECO:0000313" key="2">
    <source>
        <dbReference type="EMBL" id="GBP36272.1"/>
    </source>
</evidence>
<proteinExistence type="predicted"/>
<comment type="caution">
    <text evidence="2">The sequence shown here is derived from an EMBL/GenBank/DDBJ whole genome shotgun (WGS) entry which is preliminary data.</text>
</comment>
<organism evidence="2 3">
    <name type="scientific">Eumeta variegata</name>
    <name type="common">Bagworm moth</name>
    <name type="synonym">Eumeta japonica</name>
    <dbReference type="NCBI Taxonomy" id="151549"/>
    <lineage>
        <taxon>Eukaryota</taxon>
        <taxon>Metazoa</taxon>
        <taxon>Ecdysozoa</taxon>
        <taxon>Arthropoda</taxon>
        <taxon>Hexapoda</taxon>
        <taxon>Insecta</taxon>
        <taxon>Pterygota</taxon>
        <taxon>Neoptera</taxon>
        <taxon>Endopterygota</taxon>
        <taxon>Lepidoptera</taxon>
        <taxon>Glossata</taxon>
        <taxon>Ditrysia</taxon>
        <taxon>Tineoidea</taxon>
        <taxon>Psychidae</taxon>
        <taxon>Oiketicinae</taxon>
        <taxon>Eumeta</taxon>
    </lineage>
</organism>
<gene>
    <name evidence="2" type="ORF">EVAR_85520_1</name>
</gene>
<protein>
    <submittedName>
        <fullName evidence="2">Uncharacterized protein</fullName>
    </submittedName>
</protein>
<dbReference type="EMBL" id="BGZK01000316">
    <property type="protein sequence ID" value="GBP36272.1"/>
    <property type="molecule type" value="Genomic_DNA"/>
</dbReference>
<evidence type="ECO:0000313" key="3">
    <source>
        <dbReference type="Proteomes" id="UP000299102"/>
    </source>
</evidence>